<keyword evidence="5" id="KW-0808">Transferase</keyword>
<evidence type="ECO:0000256" key="11">
    <source>
        <dbReference type="SAM" id="Phobius"/>
    </source>
</evidence>
<keyword evidence="4" id="KW-0597">Phosphoprotein</keyword>
<feature type="region of interest" description="Disordered" evidence="10">
    <location>
        <begin position="358"/>
        <end position="439"/>
    </location>
</feature>
<feature type="domain" description="Histidine kinase" evidence="12">
    <location>
        <begin position="162"/>
        <end position="375"/>
    </location>
</feature>
<evidence type="ECO:0000256" key="2">
    <source>
        <dbReference type="ARBA" id="ARBA00004236"/>
    </source>
</evidence>
<comment type="caution">
    <text evidence="14">The sequence shown here is derived from an EMBL/GenBank/DDBJ whole genome shotgun (WGS) entry which is preliminary data.</text>
</comment>
<evidence type="ECO:0000313" key="15">
    <source>
        <dbReference type="Proteomes" id="UP000272400"/>
    </source>
</evidence>
<dbReference type="RefSeq" id="WP_123668854.1">
    <property type="nucleotide sequence ID" value="NZ_RJKE01000001.1"/>
</dbReference>
<keyword evidence="11" id="KW-0472">Membrane</keyword>
<dbReference type="PANTHER" id="PTHR45436">
    <property type="entry name" value="SENSOR HISTIDINE KINASE YKOH"/>
    <property type="match status" value="1"/>
</dbReference>
<gene>
    <name evidence="14" type="ORF">EDD29_7530</name>
</gene>
<dbReference type="InterPro" id="IPR003660">
    <property type="entry name" value="HAMP_dom"/>
</dbReference>
<dbReference type="CDD" id="cd06225">
    <property type="entry name" value="HAMP"/>
    <property type="match status" value="1"/>
</dbReference>
<dbReference type="SUPFAM" id="SSF158472">
    <property type="entry name" value="HAMP domain-like"/>
    <property type="match status" value="1"/>
</dbReference>
<dbReference type="InterPro" id="IPR005467">
    <property type="entry name" value="His_kinase_dom"/>
</dbReference>
<dbReference type="Pfam" id="PF00672">
    <property type="entry name" value="HAMP"/>
    <property type="match status" value="1"/>
</dbReference>
<evidence type="ECO:0000256" key="10">
    <source>
        <dbReference type="SAM" id="MobiDB-lite"/>
    </source>
</evidence>
<dbReference type="Gene3D" id="3.30.565.10">
    <property type="entry name" value="Histidine kinase-like ATPase, C-terminal domain"/>
    <property type="match status" value="1"/>
</dbReference>
<dbReference type="SMART" id="SM00388">
    <property type="entry name" value="HisKA"/>
    <property type="match status" value="1"/>
</dbReference>
<dbReference type="OrthoDB" id="3224230at2"/>
<keyword evidence="7" id="KW-0418">Kinase</keyword>
<evidence type="ECO:0000256" key="5">
    <source>
        <dbReference type="ARBA" id="ARBA00022679"/>
    </source>
</evidence>
<accession>A0A3N1D8J2</accession>
<dbReference type="EC" id="2.7.13.3" evidence="3"/>
<dbReference type="Proteomes" id="UP000272400">
    <property type="component" value="Unassembled WGS sequence"/>
</dbReference>
<dbReference type="InterPro" id="IPR050428">
    <property type="entry name" value="TCS_sensor_his_kinase"/>
</dbReference>
<dbReference type="Pfam" id="PF02518">
    <property type="entry name" value="HATPase_c"/>
    <property type="match status" value="1"/>
</dbReference>
<dbReference type="PROSITE" id="PS50885">
    <property type="entry name" value="HAMP"/>
    <property type="match status" value="1"/>
</dbReference>
<keyword evidence="9" id="KW-0902">Two-component regulatory system</keyword>
<dbReference type="AlphaFoldDB" id="A0A3N1D8J2"/>
<evidence type="ECO:0000259" key="13">
    <source>
        <dbReference type="PROSITE" id="PS50885"/>
    </source>
</evidence>
<reference evidence="14 15" key="1">
    <citation type="submission" date="2018-11" db="EMBL/GenBank/DDBJ databases">
        <title>Sequencing the genomes of 1000 actinobacteria strains.</title>
        <authorList>
            <person name="Klenk H.-P."/>
        </authorList>
    </citation>
    <scope>NUCLEOTIDE SEQUENCE [LARGE SCALE GENOMIC DNA]</scope>
    <source>
        <strain evidence="14 15">DSM 44254</strain>
    </source>
</reference>
<keyword evidence="8 11" id="KW-1133">Transmembrane helix</keyword>
<comment type="subcellular location">
    <subcellularLocation>
        <location evidence="2">Cell membrane</location>
    </subcellularLocation>
</comment>
<dbReference type="EMBL" id="RJKE01000001">
    <property type="protein sequence ID" value="ROO89821.1"/>
    <property type="molecule type" value="Genomic_DNA"/>
</dbReference>
<dbReference type="SUPFAM" id="SSF47384">
    <property type="entry name" value="Homodimeric domain of signal transducing histidine kinase"/>
    <property type="match status" value="1"/>
</dbReference>
<feature type="transmembrane region" description="Helical" evidence="11">
    <location>
        <begin position="77"/>
        <end position="100"/>
    </location>
</feature>
<feature type="compositionally biased region" description="Gly residues" evidence="10">
    <location>
        <begin position="421"/>
        <end position="439"/>
    </location>
</feature>
<dbReference type="PROSITE" id="PS50109">
    <property type="entry name" value="HIS_KIN"/>
    <property type="match status" value="1"/>
</dbReference>
<dbReference type="InterPro" id="IPR003594">
    <property type="entry name" value="HATPase_dom"/>
</dbReference>
<dbReference type="GO" id="GO:0000155">
    <property type="term" value="F:phosphorelay sensor kinase activity"/>
    <property type="evidence" value="ECO:0007669"/>
    <property type="project" value="InterPro"/>
</dbReference>
<dbReference type="SMART" id="SM00387">
    <property type="entry name" value="HATPase_c"/>
    <property type="match status" value="1"/>
</dbReference>
<dbReference type="CDD" id="cd00082">
    <property type="entry name" value="HisKA"/>
    <property type="match status" value="1"/>
</dbReference>
<keyword evidence="6 11" id="KW-0812">Transmembrane</keyword>
<dbReference type="InterPro" id="IPR003661">
    <property type="entry name" value="HisK_dim/P_dom"/>
</dbReference>
<proteinExistence type="predicted"/>
<dbReference type="Pfam" id="PF00512">
    <property type="entry name" value="HisKA"/>
    <property type="match status" value="1"/>
</dbReference>
<sequence>MRALTDRPVRGRFTLLYGLLFFASGAVLLAVANAVVLGTSPRSESVPAFGPPTRPVEEAALLRERLAAMGADQDRRLLFGSFVALVLLALASVLLGRIAAGRALAPLRAITAATRRVSADTLHERLAVAGPHDEVKELADTIDGLLARLEEAFAAQRRFVADASHELRTPLTTMRAALDVASAKPQVAAQTLVLAGRMRAELDRTDGLLDGLLVLARAQHGALEGTARADLAREAARSLADRSAALDGLVVTATLDPAPVRGDAALLARLVDNLVDNAAAHTPSGGAVRVTTGRTGAAAHLTVETDGPVLVPSEVAELVRPFRRLGPARTGGSDGGSGLGLAIVAAVAAAHGGSLSLTPRPEGGLRATAAFPATNPPPAPAQDASPADVVPPAGSAEPAEGASRAGAVPPAGSAVSFRGEGASGGDGASGEGASGEGAR</sequence>
<feature type="domain" description="HAMP" evidence="13">
    <location>
        <begin position="101"/>
        <end position="154"/>
    </location>
</feature>
<evidence type="ECO:0000259" key="12">
    <source>
        <dbReference type="PROSITE" id="PS50109"/>
    </source>
</evidence>
<dbReference type="GO" id="GO:0005886">
    <property type="term" value="C:plasma membrane"/>
    <property type="evidence" value="ECO:0007669"/>
    <property type="project" value="UniProtKB-SubCell"/>
</dbReference>
<dbReference type="PANTHER" id="PTHR45436:SF5">
    <property type="entry name" value="SENSOR HISTIDINE KINASE TRCS"/>
    <property type="match status" value="1"/>
</dbReference>
<organism evidence="14 15">
    <name type="scientific">Actinocorallia herbida</name>
    <dbReference type="NCBI Taxonomy" id="58109"/>
    <lineage>
        <taxon>Bacteria</taxon>
        <taxon>Bacillati</taxon>
        <taxon>Actinomycetota</taxon>
        <taxon>Actinomycetes</taxon>
        <taxon>Streptosporangiales</taxon>
        <taxon>Thermomonosporaceae</taxon>
        <taxon>Actinocorallia</taxon>
    </lineage>
</organism>
<dbReference type="SUPFAM" id="SSF55874">
    <property type="entry name" value="ATPase domain of HSP90 chaperone/DNA topoisomerase II/histidine kinase"/>
    <property type="match status" value="1"/>
</dbReference>
<protein>
    <recommendedName>
        <fullName evidence="3">histidine kinase</fullName>
        <ecNumber evidence="3">2.7.13.3</ecNumber>
    </recommendedName>
</protein>
<evidence type="ECO:0000256" key="3">
    <source>
        <dbReference type="ARBA" id="ARBA00012438"/>
    </source>
</evidence>
<evidence type="ECO:0000313" key="14">
    <source>
        <dbReference type="EMBL" id="ROO89821.1"/>
    </source>
</evidence>
<comment type="catalytic activity">
    <reaction evidence="1">
        <text>ATP + protein L-histidine = ADP + protein N-phospho-L-histidine.</text>
        <dbReference type="EC" id="2.7.13.3"/>
    </reaction>
</comment>
<evidence type="ECO:0000256" key="8">
    <source>
        <dbReference type="ARBA" id="ARBA00022989"/>
    </source>
</evidence>
<feature type="transmembrane region" description="Helical" evidence="11">
    <location>
        <begin position="12"/>
        <end position="37"/>
    </location>
</feature>
<evidence type="ECO:0000256" key="1">
    <source>
        <dbReference type="ARBA" id="ARBA00000085"/>
    </source>
</evidence>
<evidence type="ECO:0000256" key="7">
    <source>
        <dbReference type="ARBA" id="ARBA00022777"/>
    </source>
</evidence>
<feature type="compositionally biased region" description="Low complexity" evidence="10">
    <location>
        <begin position="381"/>
        <end position="407"/>
    </location>
</feature>
<evidence type="ECO:0000256" key="4">
    <source>
        <dbReference type="ARBA" id="ARBA00022553"/>
    </source>
</evidence>
<dbReference type="InterPro" id="IPR036097">
    <property type="entry name" value="HisK_dim/P_sf"/>
</dbReference>
<dbReference type="Gene3D" id="1.10.287.130">
    <property type="match status" value="1"/>
</dbReference>
<dbReference type="SMART" id="SM00304">
    <property type="entry name" value="HAMP"/>
    <property type="match status" value="1"/>
</dbReference>
<evidence type="ECO:0000256" key="6">
    <source>
        <dbReference type="ARBA" id="ARBA00022692"/>
    </source>
</evidence>
<keyword evidence="15" id="KW-1185">Reference proteome</keyword>
<name>A0A3N1D8J2_9ACTN</name>
<dbReference type="InterPro" id="IPR036890">
    <property type="entry name" value="HATPase_C_sf"/>
</dbReference>
<evidence type="ECO:0000256" key="9">
    <source>
        <dbReference type="ARBA" id="ARBA00023012"/>
    </source>
</evidence>